<feature type="region of interest" description="Disordered" evidence="1">
    <location>
        <begin position="155"/>
        <end position="187"/>
    </location>
</feature>
<proteinExistence type="predicted"/>
<evidence type="ECO:0000313" key="3">
    <source>
        <dbReference type="EMBL" id="JAS49191.1"/>
    </source>
</evidence>
<feature type="compositionally biased region" description="Acidic residues" evidence="1">
    <location>
        <begin position="174"/>
        <end position="187"/>
    </location>
</feature>
<accession>A0A1B6FG66</accession>
<sequence length="187" mass="20465">MNGGSPNFQKSRFSGGTPTRNHSYGARQPLYLQPNCNYMTPRGGRMASPRNNSASPDFIPLGVSSPVSRARQSWGQRNHSNNSSLSGWSSPPSSNSSLNFSPYNKHGSRGNFRRRGSFNNSNNSPISAYVCRDALEDPWLELEKKMNLQQIVKSAELQEKTPTPAIVHSSDSDVSSDDVEEVDGGDS</sequence>
<name>A0A1B6FG66_9HEMI</name>
<feature type="compositionally biased region" description="Polar residues" evidence="1">
    <location>
        <begin position="1"/>
        <end position="22"/>
    </location>
</feature>
<organism evidence="3">
    <name type="scientific">Cuerna arida</name>
    <dbReference type="NCBI Taxonomy" id="1464854"/>
    <lineage>
        <taxon>Eukaryota</taxon>
        <taxon>Metazoa</taxon>
        <taxon>Ecdysozoa</taxon>
        <taxon>Arthropoda</taxon>
        <taxon>Hexapoda</taxon>
        <taxon>Insecta</taxon>
        <taxon>Pterygota</taxon>
        <taxon>Neoptera</taxon>
        <taxon>Paraneoptera</taxon>
        <taxon>Hemiptera</taxon>
        <taxon>Auchenorrhyncha</taxon>
        <taxon>Membracoidea</taxon>
        <taxon>Cicadellidae</taxon>
        <taxon>Cicadellinae</taxon>
        <taxon>Proconiini</taxon>
        <taxon>Cuerna</taxon>
    </lineage>
</organism>
<feature type="compositionally biased region" description="Basic residues" evidence="1">
    <location>
        <begin position="106"/>
        <end position="116"/>
    </location>
</feature>
<dbReference type="EMBL" id="GECZ01022153">
    <property type="protein sequence ID" value="JAS47616.1"/>
    <property type="molecule type" value="Transcribed_RNA"/>
</dbReference>
<evidence type="ECO:0000313" key="2">
    <source>
        <dbReference type="EMBL" id="JAS47616.1"/>
    </source>
</evidence>
<dbReference type="EMBL" id="GECZ01020578">
    <property type="protein sequence ID" value="JAS49191.1"/>
    <property type="molecule type" value="Transcribed_RNA"/>
</dbReference>
<reference evidence="3" key="1">
    <citation type="submission" date="2015-11" db="EMBL/GenBank/DDBJ databases">
        <title>De novo transcriptome assembly of four potential Pierce s Disease insect vectors from Arizona vineyards.</title>
        <authorList>
            <person name="Tassone E.E."/>
        </authorList>
    </citation>
    <scope>NUCLEOTIDE SEQUENCE</scope>
</reference>
<evidence type="ECO:0000256" key="1">
    <source>
        <dbReference type="SAM" id="MobiDB-lite"/>
    </source>
</evidence>
<protein>
    <submittedName>
        <fullName evidence="3">Uncharacterized protein</fullName>
    </submittedName>
</protein>
<feature type="region of interest" description="Disordered" evidence="1">
    <location>
        <begin position="1"/>
        <end position="119"/>
    </location>
</feature>
<feature type="compositionally biased region" description="Polar residues" evidence="1">
    <location>
        <begin position="65"/>
        <end position="77"/>
    </location>
</feature>
<dbReference type="AlphaFoldDB" id="A0A1B6FG66"/>
<gene>
    <name evidence="3" type="ORF">g.2641</name>
    <name evidence="2" type="ORF">g.2642</name>
</gene>
<feature type="compositionally biased region" description="Low complexity" evidence="1">
    <location>
        <begin position="78"/>
        <end position="104"/>
    </location>
</feature>